<protein>
    <recommendedName>
        <fullName evidence="3">DUF4260 family protein</fullName>
    </recommendedName>
</protein>
<reference evidence="2" key="1">
    <citation type="submission" date="2009-12" db="EMBL/GenBank/DDBJ databases">
        <authorList>
            <person name="Kielak A."/>
            <person name="van Veen J.A."/>
            <person name="Kowalchuk G.A."/>
        </authorList>
    </citation>
    <scope>NUCLEOTIDE SEQUENCE</scope>
</reference>
<dbReference type="Pfam" id="PF14079">
    <property type="entry name" value="DUF4260"/>
    <property type="match status" value="1"/>
</dbReference>
<name>E3T6N1_9BACT</name>
<evidence type="ECO:0000313" key="2">
    <source>
        <dbReference type="EMBL" id="ADC35975.1"/>
    </source>
</evidence>
<evidence type="ECO:0008006" key="3">
    <source>
        <dbReference type="Google" id="ProtNLM"/>
    </source>
</evidence>
<keyword evidence="1" id="KW-1133">Transmembrane helix</keyword>
<feature type="transmembrane region" description="Helical" evidence="1">
    <location>
        <begin position="81"/>
        <end position="108"/>
    </location>
</feature>
<organism evidence="2">
    <name type="scientific">uncultured bacterium 148</name>
    <dbReference type="NCBI Taxonomy" id="698380"/>
    <lineage>
        <taxon>Bacteria</taxon>
        <taxon>environmental samples</taxon>
    </lineage>
</organism>
<feature type="transmembrane region" description="Helical" evidence="1">
    <location>
        <begin position="30"/>
        <end position="55"/>
    </location>
</feature>
<proteinExistence type="predicted"/>
<dbReference type="InterPro" id="IPR025356">
    <property type="entry name" value="DUF4260"/>
</dbReference>
<accession>E3T6N1</accession>
<sequence>MTATTMPAATGELTQMAPPSTRAWLRIEGVAVFVAGLALFVSLGGPWFLAIPLLLVPDASAIGYLRGPRVGAAVYNLFHNWAIGLVVLGVGIWSGVGAITLAGTILVAHVGMDRAAGYGLKLPSSFQDTHLGRIGKRR</sequence>
<dbReference type="AlphaFoldDB" id="E3T6N1"/>
<evidence type="ECO:0000256" key="1">
    <source>
        <dbReference type="SAM" id="Phobius"/>
    </source>
</evidence>
<reference evidence="2" key="2">
    <citation type="journal article" date="2010" name="Appl. Environ. Microbiol.">
        <title>Comparative analysis of acidobacterial genomic fragments from terrestrial and aquatic metagenomic libraries, with emphasis on acidobacteria subdivision 6.</title>
        <authorList>
            <person name="Kielak A.M."/>
            <person name="van Veen J.A."/>
            <person name="Kowalchuk G.A."/>
        </authorList>
    </citation>
    <scope>NUCLEOTIDE SEQUENCE</scope>
</reference>
<dbReference type="EMBL" id="GU260707">
    <property type="protein sequence ID" value="ADC35975.1"/>
    <property type="molecule type" value="Genomic_DNA"/>
</dbReference>
<keyword evidence="1" id="KW-0472">Membrane</keyword>
<keyword evidence="1" id="KW-0812">Transmembrane</keyword>